<feature type="DNA-binding region" description="H-T-H motif" evidence="2">
    <location>
        <begin position="39"/>
        <end position="58"/>
    </location>
</feature>
<protein>
    <submittedName>
        <fullName evidence="4">TetR family transcriptional regulator</fullName>
    </submittedName>
</protein>
<dbReference type="InterPro" id="IPR001647">
    <property type="entry name" value="HTH_TetR"/>
</dbReference>
<evidence type="ECO:0000256" key="2">
    <source>
        <dbReference type="PROSITE-ProRule" id="PRU00335"/>
    </source>
</evidence>
<dbReference type="AlphaFoldDB" id="A0A316A9M2"/>
<name>A0A316A9M2_9ACTN</name>
<evidence type="ECO:0000259" key="3">
    <source>
        <dbReference type="PROSITE" id="PS50977"/>
    </source>
</evidence>
<dbReference type="Proteomes" id="UP000245469">
    <property type="component" value="Unassembled WGS sequence"/>
</dbReference>
<keyword evidence="5" id="KW-1185">Reference proteome</keyword>
<gene>
    <name evidence="4" type="ORF">BXY45_14623</name>
</gene>
<keyword evidence="1 2" id="KW-0238">DNA-binding</keyword>
<feature type="domain" description="HTH tetR-type" evidence="3">
    <location>
        <begin position="16"/>
        <end position="76"/>
    </location>
</feature>
<dbReference type="PROSITE" id="PS50977">
    <property type="entry name" value="HTH_TETR_2"/>
    <property type="match status" value="1"/>
</dbReference>
<dbReference type="InterPro" id="IPR009057">
    <property type="entry name" value="Homeodomain-like_sf"/>
</dbReference>
<sequence length="223" mass="24184">MSPRTYSSPVRDAAAAQTRERVLRAVAVLMSEHGYGRTTMRDIASTAGVSVQTVNLLGPKSRLIAEALALAFMGDADATDLGSAAAMREIMAIADTDAAISAYAQALAAALERSCRLARTMKAAADTDDTVRDLVLAGEEHRRRDMQLAARWMLDRGLITEDQLDEAADVHALVTSIETAHHFLVDREWSVDRFAAWLEQAIRRMVLDGGASQAGRPSRHPRG</sequence>
<dbReference type="Gene3D" id="1.10.357.10">
    <property type="entry name" value="Tetracycline Repressor, domain 2"/>
    <property type="match status" value="1"/>
</dbReference>
<dbReference type="OrthoDB" id="3825402at2"/>
<dbReference type="SUPFAM" id="SSF46689">
    <property type="entry name" value="Homeodomain-like"/>
    <property type="match status" value="1"/>
</dbReference>
<dbReference type="RefSeq" id="WP_109776654.1">
    <property type="nucleotide sequence ID" value="NZ_QGDQ01000046.1"/>
</dbReference>
<reference evidence="4 5" key="1">
    <citation type="submission" date="2018-03" db="EMBL/GenBank/DDBJ databases">
        <title>Genomic Encyclopedia of Archaeal and Bacterial Type Strains, Phase II (KMG-II): from individual species to whole genera.</title>
        <authorList>
            <person name="Goeker M."/>
        </authorList>
    </citation>
    <scope>NUCLEOTIDE SEQUENCE [LARGE SCALE GENOMIC DNA]</scope>
    <source>
        <strain evidence="4 5">DSM 44889</strain>
    </source>
</reference>
<organism evidence="4 5">
    <name type="scientific">Quadrisphaera granulorum</name>
    <dbReference type="NCBI Taxonomy" id="317664"/>
    <lineage>
        <taxon>Bacteria</taxon>
        <taxon>Bacillati</taxon>
        <taxon>Actinomycetota</taxon>
        <taxon>Actinomycetes</taxon>
        <taxon>Kineosporiales</taxon>
        <taxon>Kineosporiaceae</taxon>
        <taxon>Quadrisphaera</taxon>
    </lineage>
</organism>
<evidence type="ECO:0000313" key="4">
    <source>
        <dbReference type="EMBL" id="PWJ46497.1"/>
    </source>
</evidence>
<dbReference type="GO" id="GO:0003677">
    <property type="term" value="F:DNA binding"/>
    <property type="evidence" value="ECO:0007669"/>
    <property type="project" value="UniProtKB-UniRule"/>
</dbReference>
<dbReference type="Pfam" id="PF00440">
    <property type="entry name" value="TetR_N"/>
    <property type="match status" value="1"/>
</dbReference>
<proteinExistence type="predicted"/>
<accession>A0A316A9M2</accession>
<dbReference type="EMBL" id="QGDQ01000046">
    <property type="protein sequence ID" value="PWJ46497.1"/>
    <property type="molecule type" value="Genomic_DNA"/>
</dbReference>
<comment type="caution">
    <text evidence="4">The sequence shown here is derived from an EMBL/GenBank/DDBJ whole genome shotgun (WGS) entry which is preliminary data.</text>
</comment>
<evidence type="ECO:0000256" key="1">
    <source>
        <dbReference type="ARBA" id="ARBA00023125"/>
    </source>
</evidence>
<evidence type="ECO:0000313" key="5">
    <source>
        <dbReference type="Proteomes" id="UP000245469"/>
    </source>
</evidence>